<keyword evidence="3" id="KW-0804">Transcription</keyword>
<dbReference type="Pfam" id="PF03479">
    <property type="entry name" value="PCC"/>
    <property type="match status" value="1"/>
</dbReference>
<dbReference type="SUPFAM" id="SSF117856">
    <property type="entry name" value="AF0104/ALDC/Ptd012-like"/>
    <property type="match status" value="1"/>
</dbReference>
<evidence type="ECO:0000313" key="7">
    <source>
        <dbReference type="EMBL" id="CAL0324325.1"/>
    </source>
</evidence>
<organism evidence="7 8">
    <name type="scientific">Lupinus luteus</name>
    <name type="common">European yellow lupine</name>
    <dbReference type="NCBI Taxonomy" id="3873"/>
    <lineage>
        <taxon>Eukaryota</taxon>
        <taxon>Viridiplantae</taxon>
        <taxon>Streptophyta</taxon>
        <taxon>Embryophyta</taxon>
        <taxon>Tracheophyta</taxon>
        <taxon>Spermatophyta</taxon>
        <taxon>Magnoliopsida</taxon>
        <taxon>eudicotyledons</taxon>
        <taxon>Gunneridae</taxon>
        <taxon>Pentapetalae</taxon>
        <taxon>rosids</taxon>
        <taxon>fabids</taxon>
        <taxon>Fabales</taxon>
        <taxon>Fabaceae</taxon>
        <taxon>Papilionoideae</taxon>
        <taxon>50 kb inversion clade</taxon>
        <taxon>genistoids sensu lato</taxon>
        <taxon>core genistoids</taxon>
        <taxon>Genisteae</taxon>
        <taxon>Lupinus</taxon>
    </lineage>
</organism>
<evidence type="ECO:0000259" key="6">
    <source>
        <dbReference type="PROSITE" id="PS51742"/>
    </source>
</evidence>
<dbReference type="PANTHER" id="PTHR31100">
    <property type="entry name" value="AT-HOOK MOTIF NUCLEAR-LOCALIZED PROTEIN 15"/>
    <property type="match status" value="1"/>
</dbReference>
<dbReference type="GO" id="GO:0003680">
    <property type="term" value="F:minor groove of adenine-thymine-rich DNA binding"/>
    <property type="evidence" value="ECO:0007669"/>
    <property type="project" value="InterPro"/>
</dbReference>
<name>A0AAV1XR55_LUPLU</name>
<dbReference type="InterPro" id="IPR005175">
    <property type="entry name" value="PPC_dom"/>
</dbReference>
<keyword evidence="4" id="KW-0539">Nucleus</keyword>
<feature type="compositionally biased region" description="Polar residues" evidence="5">
    <location>
        <begin position="23"/>
        <end position="37"/>
    </location>
</feature>
<comment type="caution">
    <text evidence="7">The sequence shown here is derived from an EMBL/GenBank/DDBJ whole genome shotgun (WGS) entry which is preliminary data.</text>
</comment>
<keyword evidence="2" id="KW-0238">DNA-binding</keyword>
<evidence type="ECO:0000256" key="2">
    <source>
        <dbReference type="ARBA" id="ARBA00023125"/>
    </source>
</evidence>
<feature type="compositionally biased region" description="Basic and acidic residues" evidence="5">
    <location>
        <begin position="54"/>
        <end position="65"/>
    </location>
</feature>
<reference evidence="7 8" key="1">
    <citation type="submission" date="2024-03" db="EMBL/GenBank/DDBJ databases">
        <authorList>
            <person name="Martinez-Hernandez J."/>
        </authorList>
    </citation>
    <scope>NUCLEOTIDE SEQUENCE [LARGE SCALE GENOMIC DNA]</scope>
</reference>
<dbReference type="GO" id="GO:0003700">
    <property type="term" value="F:DNA-binding transcription factor activity"/>
    <property type="evidence" value="ECO:0007669"/>
    <property type="project" value="TreeGrafter"/>
</dbReference>
<dbReference type="CDD" id="cd11378">
    <property type="entry name" value="DUF296"/>
    <property type="match status" value="1"/>
</dbReference>
<dbReference type="Gene3D" id="3.30.1330.80">
    <property type="entry name" value="Hypothetical protein, similar to alpha- acetolactate decarboxylase, domain 2"/>
    <property type="match status" value="1"/>
</dbReference>
<protein>
    <recommendedName>
        <fullName evidence="6">PPC domain-containing protein</fullName>
    </recommendedName>
</protein>
<dbReference type="Proteomes" id="UP001497480">
    <property type="component" value="Unassembled WGS sequence"/>
</dbReference>
<dbReference type="EMBL" id="CAXHTB010000018">
    <property type="protein sequence ID" value="CAL0324325.1"/>
    <property type="molecule type" value="Genomic_DNA"/>
</dbReference>
<dbReference type="AlphaFoldDB" id="A0AAV1XR55"/>
<keyword evidence="1" id="KW-0805">Transcription regulation</keyword>
<proteinExistence type="predicted"/>
<dbReference type="PANTHER" id="PTHR31100:SF63">
    <property type="entry name" value="AT-HOOK MOTIF NUCLEAR-LOCALIZED PROTEIN"/>
    <property type="match status" value="1"/>
</dbReference>
<dbReference type="PROSITE" id="PS51742">
    <property type="entry name" value="PPC"/>
    <property type="match status" value="1"/>
</dbReference>
<sequence>MAEYGSPISLSQMSNTSEEDSFDLNTLKSNGDVTNDWSCLHQKQPPSSTVHLHNYYENRSPPEKKPRGRPPGSKNKAKPPIVIPRNSDEIMKPILIEVSNGCDVVEALLKFARRCNVCISVLSGSGSIANVTLQHPLPFSTSFTIHGPFTLLTLTGTYIFSPSHHCLSFPPMAASSSAINPNNPYSTHASSFGITLLGSQGEMVGGVVAGKVVAGSNVSVMVNVFKNPEFYKIGLNGNDGGGADEDYYNPYDNMSGFLNAQNNYVDVNAIQWGHDPNSICPRNY</sequence>
<feature type="domain" description="PPC" evidence="6">
    <location>
        <begin position="88"/>
        <end position="228"/>
    </location>
</feature>
<evidence type="ECO:0000256" key="5">
    <source>
        <dbReference type="SAM" id="MobiDB-lite"/>
    </source>
</evidence>
<gene>
    <name evidence="7" type="ORF">LLUT_LOCUS25385</name>
</gene>
<dbReference type="GO" id="GO:0005634">
    <property type="term" value="C:nucleus"/>
    <property type="evidence" value="ECO:0007669"/>
    <property type="project" value="TreeGrafter"/>
</dbReference>
<evidence type="ECO:0000313" key="8">
    <source>
        <dbReference type="Proteomes" id="UP001497480"/>
    </source>
</evidence>
<evidence type="ECO:0000256" key="3">
    <source>
        <dbReference type="ARBA" id="ARBA00023163"/>
    </source>
</evidence>
<dbReference type="InterPro" id="IPR014476">
    <property type="entry name" value="AHL15-29"/>
</dbReference>
<evidence type="ECO:0000256" key="1">
    <source>
        <dbReference type="ARBA" id="ARBA00023015"/>
    </source>
</evidence>
<evidence type="ECO:0000256" key="4">
    <source>
        <dbReference type="ARBA" id="ARBA00023242"/>
    </source>
</evidence>
<accession>A0AAV1XR55</accession>
<feature type="region of interest" description="Disordered" evidence="5">
    <location>
        <begin position="1"/>
        <end position="81"/>
    </location>
</feature>
<keyword evidence="8" id="KW-1185">Reference proteome</keyword>